<proteinExistence type="predicted"/>
<reference evidence="2 3" key="1">
    <citation type="submission" date="2014-12" db="EMBL/GenBank/DDBJ databases">
        <title>Draft genome sequences of 10 type strains of Lactococcus.</title>
        <authorList>
            <person name="Sun Z."/>
            <person name="Zhong Z."/>
            <person name="Liu W."/>
            <person name="Zhang W."/>
            <person name="Zhang H."/>
        </authorList>
    </citation>
    <scope>NUCLEOTIDE SEQUENCE [LARGE SCALE GENOMIC DNA]</scope>
    <source>
        <strain evidence="2 3">JCM 16395</strain>
    </source>
</reference>
<comment type="caution">
    <text evidence="2">The sequence shown here is derived from an EMBL/GenBank/DDBJ whole genome shotgun (WGS) entry which is preliminary data.</text>
</comment>
<dbReference type="STRING" id="1291764.GCA_001311235_03092"/>
<dbReference type="EMBL" id="JXJU01000022">
    <property type="protein sequence ID" value="PCR98792.1"/>
    <property type="molecule type" value="Genomic_DNA"/>
</dbReference>
<feature type="domain" description="Microbial-type PARG catalytic" evidence="1">
    <location>
        <begin position="14"/>
        <end position="137"/>
    </location>
</feature>
<keyword evidence="3" id="KW-1185">Reference proteome</keyword>
<evidence type="ECO:0000313" key="2">
    <source>
        <dbReference type="EMBL" id="PCR98792.1"/>
    </source>
</evidence>
<name>A0A2A5RI44_9LACT</name>
<evidence type="ECO:0000313" key="3">
    <source>
        <dbReference type="Proteomes" id="UP000218181"/>
    </source>
</evidence>
<dbReference type="OrthoDB" id="9806181at2"/>
<evidence type="ECO:0000259" key="1">
    <source>
        <dbReference type="Pfam" id="PF10021"/>
    </source>
</evidence>
<dbReference type="AlphaFoldDB" id="A0A2A5RI44"/>
<organism evidence="2 3">
    <name type="scientific">Lactococcus fujiensis JCM 16395</name>
    <dbReference type="NCBI Taxonomy" id="1291764"/>
    <lineage>
        <taxon>Bacteria</taxon>
        <taxon>Bacillati</taxon>
        <taxon>Bacillota</taxon>
        <taxon>Bacilli</taxon>
        <taxon>Lactobacillales</taxon>
        <taxon>Streptococcaceae</taxon>
        <taxon>Lactococcus</taxon>
    </lineage>
</organism>
<accession>A0A2A5RI44</accession>
<dbReference type="Pfam" id="PF10021">
    <property type="entry name" value="PARG_cat_microb"/>
    <property type="match status" value="1"/>
</dbReference>
<gene>
    <name evidence="2" type="ORF">RT41_GL000900</name>
</gene>
<sequence>MKDNKASAEETMRAFNNEENALPTKTTYFPEKIGKKMEDNAPSFETQILVFNENCVNRVFTEVYAGHKTGIMNFASPIFPGGGFLNGASAQEEAICRGSYLYPEIIAQKAYYENNRAIDYTKHTAGLIYSENVKFIKAEIKDIEEFVEPVFADVVTVAAPQVIIGQQNEQIDTELTEKIIQTLRQFKEHNVESIVLGAFGCGVFGNNPHHVASLFDMLLQSEEFDHAFKRVIFSTFKNNIQPFLAMANTIEKLDKTFLESKRISSPVSMFNNGDDYKEMADLYGMDGFYVSFEEIEYLYPELEIETIYNLLEYMYQNTDVILSKCYEEMIAEQ</sequence>
<dbReference type="InterPro" id="IPR012664">
    <property type="entry name" value="CHP02452"/>
</dbReference>
<dbReference type="Gene3D" id="3.40.220.10">
    <property type="entry name" value="Leucine Aminopeptidase, subunit E, domain 1"/>
    <property type="match status" value="1"/>
</dbReference>
<dbReference type="RefSeq" id="WP_054639994.1">
    <property type="nucleotide sequence ID" value="NZ_BBAL01000021.1"/>
</dbReference>
<dbReference type="Proteomes" id="UP000218181">
    <property type="component" value="Unassembled WGS sequence"/>
</dbReference>
<dbReference type="NCBIfam" id="TIGR02452">
    <property type="entry name" value="TIGR02452 family protein"/>
    <property type="match status" value="1"/>
</dbReference>
<dbReference type="InterPro" id="IPR019261">
    <property type="entry name" value="PARG_cat_microbial"/>
</dbReference>
<dbReference type="SUPFAM" id="SSF52949">
    <property type="entry name" value="Macro domain-like"/>
    <property type="match status" value="1"/>
</dbReference>
<dbReference type="PANTHER" id="PTHR35596:SF1">
    <property type="entry name" value="MICROBIAL-TYPE PARG CATALYTIC DOMAIN-CONTAINING PROTEIN"/>
    <property type="match status" value="1"/>
</dbReference>
<protein>
    <recommendedName>
        <fullName evidence="1">Microbial-type PARG catalytic domain-containing protein</fullName>
    </recommendedName>
</protein>
<dbReference type="PANTHER" id="PTHR35596">
    <property type="entry name" value="DUF2263 DOMAIN-CONTAINING PROTEIN"/>
    <property type="match status" value="1"/>
</dbReference>
<dbReference type="InterPro" id="IPR043472">
    <property type="entry name" value="Macro_dom-like"/>
</dbReference>